<keyword evidence="2" id="KW-0812">Transmembrane</keyword>
<accession>A0A1M5CKG5</accession>
<dbReference type="GO" id="GO:0019867">
    <property type="term" value="C:outer membrane"/>
    <property type="evidence" value="ECO:0007669"/>
    <property type="project" value="InterPro"/>
</dbReference>
<dbReference type="InterPro" id="IPR000184">
    <property type="entry name" value="Bac_surfAg_D15"/>
</dbReference>
<dbReference type="Pfam" id="PF01103">
    <property type="entry name" value="Omp85"/>
    <property type="match status" value="1"/>
</dbReference>
<evidence type="ECO:0000256" key="5">
    <source>
        <dbReference type="ARBA" id="ARBA00023237"/>
    </source>
</evidence>
<dbReference type="AlphaFoldDB" id="A0A1M5CKG5"/>
<evidence type="ECO:0000256" key="2">
    <source>
        <dbReference type="ARBA" id="ARBA00022692"/>
    </source>
</evidence>
<evidence type="ECO:0000256" key="3">
    <source>
        <dbReference type="ARBA" id="ARBA00022729"/>
    </source>
</evidence>
<reference evidence="8" key="1">
    <citation type="submission" date="2016-11" db="EMBL/GenBank/DDBJ databases">
        <authorList>
            <person name="Varghese N."/>
            <person name="Submissions S."/>
        </authorList>
    </citation>
    <scope>NUCLEOTIDE SEQUENCE [LARGE SCALE GENOMIC DNA]</scope>
    <source>
        <strain evidence="8">DSM 24579</strain>
    </source>
</reference>
<dbReference type="PANTHER" id="PTHR12815:SF47">
    <property type="entry name" value="TRANSLOCATION AND ASSEMBLY MODULE SUBUNIT TAMA"/>
    <property type="match status" value="1"/>
</dbReference>
<dbReference type="EMBL" id="FQVT01000001">
    <property type="protein sequence ID" value="SHF55097.1"/>
    <property type="molecule type" value="Genomic_DNA"/>
</dbReference>
<dbReference type="OrthoDB" id="9814535at2"/>
<proteinExistence type="predicted"/>
<evidence type="ECO:0000313" key="8">
    <source>
        <dbReference type="Proteomes" id="UP000183945"/>
    </source>
</evidence>
<keyword evidence="4" id="KW-0472">Membrane</keyword>
<evidence type="ECO:0000259" key="6">
    <source>
        <dbReference type="Pfam" id="PF01103"/>
    </source>
</evidence>
<protein>
    <submittedName>
        <fullName evidence="7">Outer membrane protein assembly factor BamA</fullName>
    </submittedName>
</protein>
<dbReference type="RefSeq" id="WP_072876864.1">
    <property type="nucleotide sequence ID" value="NZ_FQVT01000001.1"/>
</dbReference>
<dbReference type="Proteomes" id="UP000183945">
    <property type="component" value="Unassembled WGS sequence"/>
</dbReference>
<keyword evidence="3" id="KW-0732">Signal</keyword>
<evidence type="ECO:0000313" key="7">
    <source>
        <dbReference type="EMBL" id="SHF55097.1"/>
    </source>
</evidence>
<gene>
    <name evidence="7" type="ORF">SAMN05444483_101559</name>
</gene>
<sequence length="757" mass="85796">MKSSHKVSFGLFGVLILMLNSCNVKKFVPEGKFLYTGAEIEIDADSTVENVSALKTELEAALPEPNSKILGMQPGLYFYYKAQREKPGFINKFLNKKIGKEPIYGSDIDPLGTEEVLENRLENRGFFYSNVNSSVNEDKEEKEMHVSYKAEVPSPYRLVNYKIDTKADSLYVYNEISRILPDTPIEKDMRFDLSALKYERERIDKGLKNKGYYNFNSGFLIFEADTNQYDNKKFDLFLRLKKDVPEKSIIPYEIGKVNIYPNYKVGEEKVYNDTTVYKNKNFMQEELFFKPKHLEPNVLIDEGELYNPETSSSTARRLGNIGVYKFININYKEIDSLSTDSLGVLETNIYLAPLNKRALRAEVQATTKSNGFTGPSLALSYTDRNIFNGGEIFKLTGDFGYEVQSGGGSKSGLNSINIGLTGDIIFPRLISPISFDKNAFSYSIPKTKASLGFNYLKRSKLFSLGSVTARFGYLWNANRYVTHELYPVSVNYVNLANTTPEFQEILDANPFLESSFKQEFISNLTYSFTYNGLLDAKKHQFFVNSTVDVAGNLVDLISGHSDEELQTFLGLRYAQYAKADVDFRYHFNFNKESKIATRLFAGWGIPYGNSDVLPFTKQYFAGGPYSVRAFNTRSLGPGTYHPPNEDDSYFDQAGNLRLEANIEYRFPLFPYLYGAVFADAGNVWNTGKNNLPGGKFSKDFINELGIGTGVGLRVDIQSFVIRFDLAAPLHDPAEDEGPKWDFDYKNPVFNFAIGYPF</sequence>
<keyword evidence="8" id="KW-1185">Reference proteome</keyword>
<evidence type="ECO:0000256" key="1">
    <source>
        <dbReference type="ARBA" id="ARBA00004370"/>
    </source>
</evidence>
<dbReference type="PANTHER" id="PTHR12815">
    <property type="entry name" value="SORTING AND ASSEMBLY MACHINERY SAMM50 PROTEIN FAMILY MEMBER"/>
    <property type="match status" value="1"/>
</dbReference>
<organism evidence="7 8">
    <name type="scientific">Salegentibacter echinorum</name>
    <dbReference type="NCBI Taxonomy" id="1073325"/>
    <lineage>
        <taxon>Bacteria</taxon>
        <taxon>Pseudomonadati</taxon>
        <taxon>Bacteroidota</taxon>
        <taxon>Flavobacteriia</taxon>
        <taxon>Flavobacteriales</taxon>
        <taxon>Flavobacteriaceae</taxon>
        <taxon>Salegentibacter</taxon>
    </lineage>
</organism>
<feature type="domain" description="Bacterial surface antigen (D15)" evidence="6">
    <location>
        <begin position="468"/>
        <end position="757"/>
    </location>
</feature>
<dbReference type="InterPro" id="IPR039910">
    <property type="entry name" value="D15-like"/>
</dbReference>
<dbReference type="STRING" id="1073325.SAMN05444483_101559"/>
<comment type="subcellular location">
    <subcellularLocation>
        <location evidence="1">Membrane</location>
    </subcellularLocation>
</comment>
<dbReference type="Gene3D" id="2.40.160.50">
    <property type="entry name" value="membrane protein fhac: a member of the omp85/tpsb transporter family"/>
    <property type="match status" value="1"/>
</dbReference>
<name>A0A1M5CKG5_SALEC</name>
<keyword evidence="5" id="KW-0998">Cell outer membrane</keyword>
<evidence type="ECO:0000256" key="4">
    <source>
        <dbReference type="ARBA" id="ARBA00023136"/>
    </source>
</evidence>